<reference evidence="2" key="1">
    <citation type="submission" date="2020-03" db="EMBL/GenBank/DDBJ databases">
        <title>A high-quality chromosome-level genome assembly of a woody plant with both climbing and erect habits, Rhamnella rubrinervis.</title>
        <authorList>
            <person name="Lu Z."/>
            <person name="Yang Y."/>
            <person name="Zhu X."/>
            <person name="Sun Y."/>
        </authorList>
    </citation>
    <scope>NUCLEOTIDE SEQUENCE</scope>
    <source>
        <strain evidence="2">BYM</strain>
        <tissue evidence="2">Leaf</tissue>
    </source>
</reference>
<dbReference type="Proteomes" id="UP000796880">
    <property type="component" value="Unassembled WGS sequence"/>
</dbReference>
<protein>
    <submittedName>
        <fullName evidence="2">Uncharacterized protein</fullName>
    </submittedName>
</protein>
<comment type="similarity">
    <text evidence="1">Belongs to the ARG7 family.</text>
</comment>
<dbReference type="InterPro" id="IPR003676">
    <property type="entry name" value="SAUR_fam"/>
</dbReference>
<dbReference type="Pfam" id="PF02519">
    <property type="entry name" value="Auxin_inducible"/>
    <property type="match status" value="1"/>
</dbReference>
<evidence type="ECO:0000313" key="3">
    <source>
        <dbReference type="Proteomes" id="UP000796880"/>
    </source>
</evidence>
<keyword evidence="3" id="KW-1185">Reference proteome</keyword>
<sequence length="150" mass="16878">MISPKKLIKMARKWQKLAAIRRKRISFPRSNEDLNVASTSNTSSTVDEGHFVVYTADQKRFVLPLPYLNNYVVRELFKMSEEEFGLSSDGPIMLPCDASLMEYVVTLIRRGVGEDLEKAFLKSIDSSSCSISYSIIGQRLASQPFLVCGC</sequence>
<evidence type="ECO:0000313" key="2">
    <source>
        <dbReference type="EMBL" id="KAF3434809.1"/>
    </source>
</evidence>
<dbReference type="GO" id="GO:0009733">
    <property type="term" value="P:response to auxin"/>
    <property type="evidence" value="ECO:0007669"/>
    <property type="project" value="InterPro"/>
</dbReference>
<comment type="caution">
    <text evidence="2">The sequence shown here is derived from an EMBL/GenBank/DDBJ whole genome shotgun (WGS) entry which is preliminary data.</text>
</comment>
<name>A0A8K0DVH6_9ROSA</name>
<gene>
    <name evidence="2" type="ORF">FNV43_RR21895</name>
</gene>
<accession>A0A8K0DVH6</accession>
<dbReference type="EMBL" id="VOIH02000010">
    <property type="protein sequence ID" value="KAF3434809.1"/>
    <property type="molecule type" value="Genomic_DNA"/>
</dbReference>
<dbReference type="OrthoDB" id="1936278at2759"/>
<proteinExistence type="inferred from homology"/>
<dbReference type="PANTHER" id="PTHR31175">
    <property type="entry name" value="AUXIN-RESPONSIVE FAMILY PROTEIN"/>
    <property type="match status" value="1"/>
</dbReference>
<organism evidence="2 3">
    <name type="scientific">Rhamnella rubrinervis</name>
    <dbReference type="NCBI Taxonomy" id="2594499"/>
    <lineage>
        <taxon>Eukaryota</taxon>
        <taxon>Viridiplantae</taxon>
        <taxon>Streptophyta</taxon>
        <taxon>Embryophyta</taxon>
        <taxon>Tracheophyta</taxon>
        <taxon>Spermatophyta</taxon>
        <taxon>Magnoliopsida</taxon>
        <taxon>eudicotyledons</taxon>
        <taxon>Gunneridae</taxon>
        <taxon>Pentapetalae</taxon>
        <taxon>rosids</taxon>
        <taxon>fabids</taxon>
        <taxon>Rosales</taxon>
        <taxon>Rhamnaceae</taxon>
        <taxon>rhamnoid group</taxon>
        <taxon>Rhamneae</taxon>
        <taxon>Rhamnella</taxon>
    </lineage>
</organism>
<dbReference type="PANTHER" id="PTHR31175:SF82">
    <property type="entry name" value="AUXIN-RESPONSIVE PROTEIN SAUR65"/>
    <property type="match status" value="1"/>
</dbReference>
<evidence type="ECO:0000256" key="1">
    <source>
        <dbReference type="ARBA" id="ARBA00006974"/>
    </source>
</evidence>
<dbReference type="AlphaFoldDB" id="A0A8K0DVH6"/>